<keyword evidence="5" id="KW-0472">Membrane</keyword>
<dbReference type="Gene3D" id="3.40.50.1000">
    <property type="entry name" value="HAD superfamily/HAD-like"/>
    <property type="match status" value="1"/>
</dbReference>
<organism evidence="7 8">
    <name type="scientific">Nitrosomonas ureae</name>
    <dbReference type="NCBI Taxonomy" id="44577"/>
    <lineage>
        <taxon>Bacteria</taxon>
        <taxon>Pseudomonadati</taxon>
        <taxon>Pseudomonadota</taxon>
        <taxon>Betaproteobacteria</taxon>
        <taxon>Nitrosomonadales</taxon>
        <taxon>Nitrosomonadaceae</taxon>
        <taxon>Nitrosomonas</taxon>
    </lineage>
</organism>
<evidence type="ECO:0000313" key="6">
    <source>
        <dbReference type="EMBL" id="SDU08266.1"/>
    </source>
</evidence>
<keyword evidence="4" id="KW-1133">Transmembrane helix</keyword>
<accession>A0A1H9EJQ1</accession>
<dbReference type="EMBL" id="FOFX01000032">
    <property type="protein sequence ID" value="SEQ25845.1"/>
    <property type="molecule type" value="Genomic_DNA"/>
</dbReference>
<sequence length="134" mass="14407">MPTAIMVGTGRGAQIGVLVKNAAALEHVEKIQTLIIDKTGTLTQGEPEVTDIVTVQSISEQDLLQIAASLEHGSEHPLARVVLNCALQKQLQLQPINDFKAITGNGVTARLHGIKYLLGSPKFLIQHNIAIDKQ</sequence>
<dbReference type="PANTHER" id="PTHR46594:SF4">
    <property type="entry name" value="P-TYPE CATION-TRANSPORTING ATPASE"/>
    <property type="match status" value="1"/>
</dbReference>
<dbReference type="Proteomes" id="UP000181998">
    <property type="component" value="Unassembled WGS sequence"/>
</dbReference>
<dbReference type="Gene3D" id="3.40.1110.10">
    <property type="entry name" value="Calcium-transporting ATPase, cytoplasmic domain N"/>
    <property type="match status" value="1"/>
</dbReference>
<reference evidence="9" key="1">
    <citation type="submission" date="2016-10" db="EMBL/GenBank/DDBJ databases">
        <authorList>
            <person name="Varghese N."/>
            <person name="Submissions S."/>
        </authorList>
    </citation>
    <scope>NUCLEOTIDE SEQUENCE [LARGE SCALE GENOMIC DNA]</scope>
    <source>
        <strain evidence="9">Nm10</strain>
    </source>
</reference>
<dbReference type="AlphaFoldDB" id="A0A1H9EJQ1"/>
<evidence type="ECO:0000256" key="2">
    <source>
        <dbReference type="ARBA" id="ARBA00022692"/>
    </source>
</evidence>
<name>A0A1H9EJQ1_9PROT</name>
<evidence type="ECO:0000313" key="8">
    <source>
        <dbReference type="Proteomes" id="UP000181998"/>
    </source>
</evidence>
<dbReference type="EMBL" id="FNLN01000022">
    <property type="protein sequence ID" value="SDU08266.1"/>
    <property type="molecule type" value="Genomic_DNA"/>
</dbReference>
<dbReference type="GO" id="GO:0016020">
    <property type="term" value="C:membrane"/>
    <property type="evidence" value="ECO:0007669"/>
    <property type="project" value="UniProtKB-SubCell"/>
</dbReference>
<dbReference type="InterPro" id="IPR023299">
    <property type="entry name" value="ATPase_P-typ_cyto_dom_N"/>
</dbReference>
<dbReference type="Pfam" id="PF00702">
    <property type="entry name" value="Hydrolase"/>
    <property type="match status" value="1"/>
</dbReference>
<dbReference type="InterPro" id="IPR018303">
    <property type="entry name" value="ATPase_P-typ_P_site"/>
</dbReference>
<keyword evidence="2" id="KW-0812">Transmembrane</keyword>
<evidence type="ECO:0000313" key="9">
    <source>
        <dbReference type="Proteomes" id="UP000182882"/>
    </source>
</evidence>
<gene>
    <name evidence="6" type="ORF">SAMN05216406_12249</name>
    <name evidence="7" type="ORF">SAMN05421510_10329</name>
</gene>
<evidence type="ECO:0000256" key="4">
    <source>
        <dbReference type="ARBA" id="ARBA00022989"/>
    </source>
</evidence>
<dbReference type="PROSITE" id="PS00154">
    <property type="entry name" value="ATPASE_E1_E2"/>
    <property type="match status" value="1"/>
</dbReference>
<evidence type="ECO:0000256" key="5">
    <source>
        <dbReference type="ARBA" id="ARBA00023136"/>
    </source>
</evidence>
<keyword evidence="9" id="KW-1185">Reference proteome</keyword>
<keyword evidence="3" id="KW-0479">Metal-binding</keyword>
<reference evidence="7 8" key="2">
    <citation type="submission" date="2016-10" db="EMBL/GenBank/DDBJ databases">
        <authorList>
            <person name="de Groot N.N."/>
        </authorList>
    </citation>
    <scope>NUCLEOTIDE SEQUENCE [LARGE SCALE GENOMIC DNA]</scope>
    <source>
        <strain evidence="6">Nm10</strain>
        <strain evidence="7 8">Nm9</strain>
    </source>
</reference>
<evidence type="ECO:0000256" key="1">
    <source>
        <dbReference type="ARBA" id="ARBA00004370"/>
    </source>
</evidence>
<proteinExistence type="predicted"/>
<dbReference type="SUPFAM" id="SSF81660">
    <property type="entry name" value="Metal cation-transporting ATPase, ATP-binding domain N"/>
    <property type="match status" value="1"/>
</dbReference>
<comment type="subcellular location">
    <subcellularLocation>
        <location evidence="1">Membrane</location>
    </subcellularLocation>
</comment>
<evidence type="ECO:0000256" key="3">
    <source>
        <dbReference type="ARBA" id="ARBA00022723"/>
    </source>
</evidence>
<dbReference type="PANTHER" id="PTHR46594">
    <property type="entry name" value="P-TYPE CATION-TRANSPORTING ATPASE"/>
    <property type="match status" value="1"/>
</dbReference>
<dbReference type="GO" id="GO:0000166">
    <property type="term" value="F:nucleotide binding"/>
    <property type="evidence" value="ECO:0007669"/>
    <property type="project" value="InterPro"/>
</dbReference>
<dbReference type="Proteomes" id="UP000182882">
    <property type="component" value="Unassembled WGS sequence"/>
</dbReference>
<dbReference type="GO" id="GO:0015662">
    <property type="term" value="F:P-type ion transporter activity"/>
    <property type="evidence" value="ECO:0007669"/>
    <property type="project" value="UniProtKB-ARBA"/>
</dbReference>
<dbReference type="GO" id="GO:0046872">
    <property type="term" value="F:metal ion binding"/>
    <property type="evidence" value="ECO:0007669"/>
    <property type="project" value="UniProtKB-KW"/>
</dbReference>
<evidence type="ECO:0000313" key="7">
    <source>
        <dbReference type="EMBL" id="SEQ25845.1"/>
    </source>
</evidence>
<dbReference type="InterPro" id="IPR023214">
    <property type="entry name" value="HAD_sf"/>
</dbReference>
<protein>
    <submittedName>
        <fullName evidence="7">Cu+-exporting ATPase</fullName>
    </submittedName>
</protein>